<feature type="region of interest" description="Disordered" evidence="1">
    <location>
        <begin position="150"/>
        <end position="194"/>
    </location>
</feature>
<protein>
    <submittedName>
        <fullName evidence="2">Uncharacterized protein</fullName>
    </submittedName>
</protein>
<dbReference type="EMBL" id="MU001690">
    <property type="protein sequence ID" value="KAF2454747.1"/>
    <property type="molecule type" value="Genomic_DNA"/>
</dbReference>
<feature type="compositionally biased region" description="Basic and acidic residues" evidence="1">
    <location>
        <begin position="185"/>
        <end position="194"/>
    </location>
</feature>
<feature type="region of interest" description="Disordered" evidence="1">
    <location>
        <begin position="27"/>
        <end position="97"/>
    </location>
</feature>
<evidence type="ECO:0000313" key="2">
    <source>
        <dbReference type="EMBL" id="KAF2454747.1"/>
    </source>
</evidence>
<name>A0A6A6NTB2_9PEZI</name>
<organism evidence="2 3">
    <name type="scientific">Lineolata rhizophorae</name>
    <dbReference type="NCBI Taxonomy" id="578093"/>
    <lineage>
        <taxon>Eukaryota</taxon>
        <taxon>Fungi</taxon>
        <taxon>Dikarya</taxon>
        <taxon>Ascomycota</taxon>
        <taxon>Pezizomycotina</taxon>
        <taxon>Dothideomycetes</taxon>
        <taxon>Dothideomycetes incertae sedis</taxon>
        <taxon>Lineolatales</taxon>
        <taxon>Lineolataceae</taxon>
        <taxon>Lineolata</taxon>
    </lineage>
</organism>
<sequence>MTSHQSASAFGVRSPIVGLGMPAPLARRRAADDEQDKLPNWVVEVRPESGPGSRGAQGAGWGGGSDEAELERKRRARKLAVRRREREQAERRRAAGAGRWSLSNWWPFRWSTSRTPSAANRKSAMLLPVVLGDPSCGTDVAFTCVGVRFDMPPGERGDNDPVSEPPLRERPFLPTLPDTARSVRARRDAVQATR</sequence>
<feature type="compositionally biased region" description="Basic and acidic residues" evidence="1">
    <location>
        <begin position="82"/>
        <end position="93"/>
    </location>
</feature>
<feature type="compositionally biased region" description="Gly residues" evidence="1">
    <location>
        <begin position="52"/>
        <end position="65"/>
    </location>
</feature>
<evidence type="ECO:0000313" key="3">
    <source>
        <dbReference type="Proteomes" id="UP000799766"/>
    </source>
</evidence>
<dbReference type="AlphaFoldDB" id="A0A6A6NTB2"/>
<dbReference type="Proteomes" id="UP000799766">
    <property type="component" value="Unassembled WGS sequence"/>
</dbReference>
<accession>A0A6A6NTB2</accession>
<keyword evidence="3" id="KW-1185">Reference proteome</keyword>
<reference evidence="2" key="1">
    <citation type="journal article" date="2020" name="Stud. Mycol.">
        <title>101 Dothideomycetes genomes: a test case for predicting lifestyles and emergence of pathogens.</title>
        <authorList>
            <person name="Haridas S."/>
            <person name="Albert R."/>
            <person name="Binder M."/>
            <person name="Bloem J."/>
            <person name="Labutti K."/>
            <person name="Salamov A."/>
            <person name="Andreopoulos B."/>
            <person name="Baker S."/>
            <person name="Barry K."/>
            <person name="Bills G."/>
            <person name="Bluhm B."/>
            <person name="Cannon C."/>
            <person name="Castanera R."/>
            <person name="Culley D."/>
            <person name="Daum C."/>
            <person name="Ezra D."/>
            <person name="Gonzalez J."/>
            <person name="Henrissat B."/>
            <person name="Kuo A."/>
            <person name="Liang C."/>
            <person name="Lipzen A."/>
            <person name="Lutzoni F."/>
            <person name="Magnuson J."/>
            <person name="Mondo S."/>
            <person name="Nolan M."/>
            <person name="Ohm R."/>
            <person name="Pangilinan J."/>
            <person name="Park H.-J."/>
            <person name="Ramirez L."/>
            <person name="Alfaro M."/>
            <person name="Sun H."/>
            <person name="Tritt A."/>
            <person name="Yoshinaga Y."/>
            <person name="Zwiers L.-H."/>
            <person name="Turgeon B."/>
            <person name="Goodwin S."/>
            <person name="Spatafora J."/>
            <person name="Crous P."/>
            <person name="Grigoriev I."/>
        </authorList>
    </citation>
    <scope>NUCLEOTIDE SEQUENCE</scope>
    <source>
        <strain evidence="2">ATCC 16933</strain>
    </source>
</reference>
<proteinExistence type="predicted"/>
<gene>
    <name evidence="2" type="ORF">BDY21DRAFT_102193</name>
</gene>
<evidence type="ECO:0000256" key="1">
    <source>
        <dbReference type="SAM" id="MobiDB-lite"/>
    </source>
</evidence>